<organism evidence="2 3">
    <name type="scientific">Diceros bicornis minor</name>
    <name type="common">South-central black rhinoceros</name>
    <dbReference type="NCBI Taxonomy" id="77932"/>
    <lineage>
        <taxon>Eukaryota</taxon>
        <taxon>Metazoa</taxon>
        <taxon>Chordata</taxon>
        <taxon>Craniata</taxon>
        <taxon>Vertebrata</taxon>
        <taxon>Euteleostomi</taxon>
        <taxon>Mammalia</taxon>
        <taxon>Eutheria</taxon>
        <taxon>Laurasiatheria</taxon>
        <taxon>Perissodactyla</taxon>
        <taxon>Rhinocerotidae</taxon>
        <taxon>Diceros</taxon>
    </lineage>
</organism>
<evidence type="ECO:0000313" key="2">
    <source>
        <dbReference type="EMBL" id="KAF5915839.1"/>
    </source>
</evidence>
<comment type="caution">
    <text evidence="2">The sequence shown here is derived from an EMBL/GenBank/DDBJ whole genome shotgun (WGS) entry which is preliminary data.</text>
</comment>
<feature type="transmembrane region" description="Helical" evidence="1">
    <location>
        <begin position="88"/>
        <end position="107"/>
    </location>
</feature>
<accession>A0A7J7EJ84</accession>
<dbReference type="Proteomes" id="UP000551758">
    <property type="component" value="Unassembled WGS sequence"/>
</dbReference>
<dbReference type="EMBL" id="JACDTQ010002747">
    <property type="protein sequence ID" value="KAF5915839.1"/>
    <property type="molecule type" value="Genomic_DNA"/>
</dbReference>
<name>A0A7J7EJ84_DICBM</name>
<evidence type="ECO:0000313" key="3">
    <source>
        <dbReference type="Proteomes" id="UP000551758"/>
    </source>
</evidence>
<protein>
    <submittedName>
        <fullName evidence="2">Uncharacterized protein</fullName>
    </submittedName>
</protein>
<evidence type="ECO:0000256" key="1">
    <source>
        <dbReference type="SAM" id="Phobius"/>
    </source>
</evidence>
<keyword evidence="1" id="KW-1133">Transmembrane helix</keyword>
<keyword evidence="1" id="KW-0812">Transmembrane</keyword>
<reference evidence="2 3" key="1">
    <citation type="journal article" date="2020" name="Mol. Biol. Evol.">
        <title>Interspecific Gene Flow and the Evolution of Specialization in Black and White Rhinoceros.</title>
        <authorList>
            <person name="Moodley Y."/>
            <person name="Westbury M.V."/>
            <person name="Russo I.M."/>
            <person name="Gopalakrishnan S."/>
            <person name="Rakotoarivelo A."/>
            <person name="Olsen R.A."/>
            <person name="Prost S."/>
            <person name="Tunstall T."/>
            <person name="Ryder O.A."/>
            <person name="Dalen L."/>
            <person name="Bruford M.W."/>
        </authorList>
    </citation>
    <scope>NUCLEOTIDE SEQUENCE [LARGE SCALE GENOMIC DNA]</scope>
    <source>
        <strain evidence="2">SBR-YM</strain>
        <tissue evidence="2">Skin</tissue>
    </source>
</reference>
<keyword evidence="3" id="KW-1185">Reference proteome</keyword>
<dbReference type="AlphaFoldDB" id="A0A7J7EJ84"/>
<sequence length="219" mass="24472">MSNIKTGSHGLFGTEVPGLRNGSRTYQRLKHVTLQKKRAVVTEGHKEHGEENACFMKRNHFPLLCIVLSEIYVKYQIGLTLTRAKQCVLGLLVLLLPVFILTDYILYKLAIILPRLRHYLAAAHIWSRIRSHAGCGVLLWFGLCHRGGLLCLHLQRGQPRALLESEQLLQERHAGGLHRGLSMGPALGISGQSILLLPQCRILGFCLHGLLSLTFFTNA</sequence>
<gene>
    <name evidence="2" type="ORF">HPG69_019071</name>
</gene>
<proteinExistence type="predicted"/>
<keyword evidence="1" id="KW-0472">Membrane</keyword>